<feature type="compositionally biased region" description="Acidic residues" evidence="8">
    <location>
        <begin position="883"/>
        <end position="902"/>
    </location>
</feature>
<dbReference type="PROSITE" id="PS00108">
    <property type="entry name" value="PROTEIN_KINASE_ST"/>
    <property type="match status" value="1"/>
</dbReference>
<sequence>MSTRSKEGLSNADRERERQRFRTKLATALSEEDDPLALYHQFVQWTIKNYGESDPTSGLVELLKEATMQFKDDALYKTDLRYLKLWALYARQVDKVGAIAIYAYLVEHDIGTSYAALYEDYASLLERTNKRNEADSIFRKGIKKSARPLERLKTRYQEFLDRGTPLSSSSQAGPSKPKAGPKATSSSSTTPVSTTTFNSTAASRYALMLAPPPPGKRPEKLRFNMSLLFTEEAGEFSIQEARARSMGLLGKKWGPPPAERRQFSPASTSSTSSVGEVDFNDDGHKTSKRKYMGRRSIMGGAEPTVTINTKEALEDVFGMYNLPDRTTKMIIPGSKHAPLKKIEPITPSVPPRPIFTRENENADRQPTKTPTTFRPFTDENAQPGASRTPAAKFTPFVDPNAQRTPFMTPRTVLTVKETSHPPSNLRFAENASENEAKPAEKGSEPIYAKVFTPASKAVPLAPLRDVFTDDHGKPIPKAKVVPTHERAKSQSDNAGPPNENFKPIFTPFKDENANARTPFKVFSRAPEQAESSNVFTPKTPSAAFKPFSDAKPTPAFTPFNDVTPAFTAFSDPNQAAESGMLPPEPPAPSVAVDNVIEIQDDDEEQVEEHLEEEESPEEFEHPHRLVEEEEQEEYYEEEESQIEEYDMPLPPEHLPEEDYEEEDSEFHEPPLGGRFGQFNVMTPITERTFEFTSSMRGGTPSDRNLDDTQRAEAEAARAALLLAEELRETDSEEYEEDVQGPIEPLRLDMEQPQPESEAEVVVIEEKAGSLSLLDTLTLSSNFRPANPCNPFDPAIISVLLSRISPDPHFFDLRNQTSGKLEELQKFTKKNRKTSSSSSSGVLSSGSYSLVLQGNQFMVTEKLGEGGFGCVFKARDKGMRPAKDDDDDEEEDEEDEDDEDEEASSMVALKVVKPRNIWEYHVLRRLHSALPPSLRRSVVLPHALYAYSDESHLVLDLCPQGMLLNIVNNAVSAGVSQAGACLDELLVVFFTIELLRLLETMHRIGFIHGDLKIDNCLLRLEEVPGGAAAWSGQYSPTGEGGWCHKGLKVIDFGRTIDMRLFPPDQQFVADWATDDRDCFEVRENRPWTYQTDYFGLAGIIYCMLFGKYIQASSVTEYTDSEGVKRHKIATPFKRYWQSELWNRLFDILLNPCLVRPEGQLPVCDELGEVRKEMEKWLQTNCNRTSNTLKGLLKKVELSCYKL</sequence>
<dbReference type="Gene3D" id="1.10.510.10">
    <property type="entry name" value="Transferase(Phosphotransferase) domain 1"/>
    <property type="match status" value="1"/>
</dbReference>
<dbReference type="PROSITE" id="PS00107">
    <property type="entry name" value="PROTEIN_KINASE_ATP"/>
    <property type="match status" value="1"/>
</dbReference>
<accession>A0A8H4VKH6</accession>
<feature type="domain" description="Protein kinase" evidence="9">
    <location>
        <begin position="856"/>
        <end position="1176"/>
    </location>
</feature>
<dbReference type="InterPro" id="IPR012572">
    <property type="entry name" value="Mad3/Bub1_II"/>
</dbReference>
<dbReference type="GO" id="GO:0032991">
    <property type="term" value="C:protein-containing complex"/>
    <property type="evidence" value="ECO:0007669"/>
    <property type="project" value="UniProtKB-ARBA"/>
</dbReference>
<dbReference type="GO" id="GO:0005524">
    <property type="term" value="F:ATP binding"/>
    <property type="evidence" value="ECO:0007669"/>
    <property type="project" value="UniProtKB-UniRule"/>
</dbReference>
<dbReference type="GO" id="GO:0005634">
    <property type="term" value="C:nucleus"/>
    <property type="evidence" value="ECO:0007669"/>
    <property type="project" value="TreeGrafter"/>
</dbReference>
<dbReference type="SMART" id="SM00777">
    <property type="entry name" value="Mad3_BUB1_I"/>
    <property type="match status" value="1"/>
</dbReference>
<feature type="region of interest" description="Disordered" evidence="8">
    <location>
        <begin position="824"/>
        <end position="844"/>
    </location>
</feature>
<gene>
    <name evidence="11" type="ORF">D9613_007585</name>
</gene>
<keyword evidence="4" id="KW-0995">Kinetochore</keyword>
<evidence type="ECO:0000313" key="11">
    <source>
        <dbReference type="EMBL" id="KAF4614186.1"/>
    </source>
</evidence>
<dbReference type="GO" id="GO:0051754">
    <property type="term" value="P:meiotic sister chromatid cohesion, centromeric"/>
    <property type="evidence" value="ECO:0007669"/>
    <property type="project" value="TreeGrafter"/>
</dbReference>
<dbReference type="AlphaFoldDB" id="A0A8H4VKH6"/>
<reference evidence="11 12" key="1">
    <citation type="submission" date="2019-12" db="EMBL/GenBank/DDBJ databases">
        <authorList>
            <person name="Floudas D."/>
            <person name="Bentzer J."/>
            <person name="Ahren D."/>
            <person name="Johansson T."/>
            <person name="Persson P."/>
            <person name="Tunlid A."/>
        </authorList>
    </citation>
    <scope>NUCLEOTIDE SEQUENCE [LARGE SCALE GENOMIC DNA]</scope>
    <source>
        <strain evidence="11 12">CBS 102.39</strain>
    </source>
</reference>
<evidence type="ECO:0000256" key="4">
    <source>
        <dbReference type="ARBA" id="ARBA00022838"/>
    </source>
</evidence>
<comment type="caution">
    <text evidence="11">The sequence shown here is derived from an EMBL/GenBank/DDBJ whole genome shotgun (WGS) entry which is preliminary data.</text>
</comment>
<dbReference type="InterPro" id="IPR015661">
    <property type="entry name" value="Bub1/Mad3"/>
</dbReference>
<dbReference type="PANTHER" id="PTHR14030:SF4">
    <property type="entry name" value="BUB1 KINASE, ISOFORM A-RELATED"/>
    <property type="match status" value="1"/>
</dbReference>
<evidence type="ECO:0000256" key="3">
    <source>
        <dbReference type="ARBA" id="ARBA00022741"/>
    </source>
</evidence>
<evidence type="ECO:0000256" key="7">
    <source>
        <dbReference type="PROSITE-ProRule" id="PRU10141"/>
    </source>
</evidence>
<dbReference type="Pfam" id="PF00069">
    <property type="entry name" value="Pkinase"/>
    <property type="match status" value="1"/>
</dbReference>
<evidence type="ECO:0000256" key="5">
    <source>
        <dbReference type="ARBA" id="ARBA00022840"/>
    </source>
</evidence>
<dbReference type="PANTHER" id="PTHR14030">
    <property type="entry name" value="MITOTIC CHECKPOINT SERINE/THREONINE-PROTEIN KINASE BUB1"/>
    <property type="match status" value="1"/>
</dbReference>
<evidence type="ECO:0000259" key="10">
    <source>
        <dbReference type="PROSITE" id="PS51489"/>
    </source>
</evidence>
<dbReference type="CDD" id="cd13981">
    <property type="entry name" value="STKc_Bub1_BubR1"/>
    <property type="match status" value="1"/>
</dbReference>
<name>A0A8H4VKH6_9AGAR</name>
<dbReference type="InterPro" id="IPR000719">
    <property type="entry name" value="Prot_kinase_dom"/>
</dbReference>
<feature type="region of interest" description="Disordered" evidence="8">
    <location>
        <begin position="162"/>
        <end position="196"/>
    </location>
</feature>
<feature type="region of interest" description="Disordered" evidence="8">
    <location>
        <begin position="248"/>
        <end position="289"/>
    </location>
</feature>
<proteinExistence type="predicted"/>
<evidence type="ECO:0000256" key="8">
    <source>
        <dbReference type="SAM" id="MobiDB-lite"/>
    </source>
</evidence>
<feature type="region of interest" description="Disordered" evidence="8">
    <location>
        <begin position="469"/>
        <end position="502"/>
    </location>
</feature>
<dbReference type="Pfam" id="PF08311">
    <property type="entry name" value="Mad3_BUB1_I"/>
    <property type="match status" value="1"/>
</dbReference>
<dbReference type="SUPFAM" id="SSF56112">
    <property type="entry name" value="Protein kinase-like (PK-like)"/>
    <property type="match status" value="1"/>
</dbReference>
<feature type="region of interest" description="Disordered" evidence="8">
    <location>
        <begin position="601"/>
        <end position="677"/>
    </location>
</feature>
<dbReference type="InterPro" id="IPR008271">
    <property type="entry name" value="Ser/Thr_kinase_AS"/>
</dbReference>
<dbReference type="Pfam" id="PF08171">
    <property type="entry name" value="Mad3_BUB1_II"/>
    <property type="match status" value="1"/>
</dbReference>
<feature type="compositionally biased region" description="Low complexity" evidence="8">
    <location>
        <begin position="834"/>
        <end position="844"/>
    </location>
</feature>
<feature type="compositionally biased region" description="Acidic residues" evidence="8">
    <location>
        <begin position="601"/>
        <end position="617"/>
    </location>
</feature>
<evidence type="ECO:0000256" key="6">
    <source>
        <dbReference type="ARBA" id="ARBA00023328"/>
    </source>
</evidence>
<dbReference type="PROSITE" id="PS50011">
    <property type="entry name" value="PROTEIN_KINASE_DOM"/>
    <property type="match status" value="1"/>
</dbReference>
<evidence type="ECO:0000256" key="1">
    <source>
        <dbReference type="ARBA" id="ARBA00004629"/>
    </source>
</evidence>
<organism evidence="11 12">
    <name type="scientific">Agrocybe pediades</name>
    <dbReference type="NCBI Taxonomy" id="84607"/>
    <lineage>
        <taxon>Eukaryota</taxon>
        <taxon>Fungi</taxon>
        <taxon>Dikarya</taxon>
        <taxon>Basidiomycota</taxon>
        <taxon>Agaricomycotina</taxon>
        <taxon>Agaricomycetes</taxon>
        <taxon>Agaricomycetidae</taxon>
        <taxon>Agaricales</taxon>
        <taxon>Agaricineae</taxon>
        <taxon>Strophariaceae</taxon>
        <taxon>Agrocybe</taxon>
    </lineage>
</organism>
<feature type="region of interest" description="Disordered" evidence="8">
    <location>
        <begin position="360"/>
        <end position="404"/>
    </location>
</feature>
<dbReference type="Gene3D" id="6.10.20.170">
    <property type="match status" value="1"/>
</dbReference>
<feature type="domain" description="BUB1 N-terminal" evidence="10">
    <location>
        <begin position="25"/>
        <end position="180"/>
    </location>
</feature>
<dbReference type="PROSITE" id="PS51489">
    <property type="entry name" value="BUB1_N"/>
    <property type="match status" value="1"/>
</dbReference>
<keyword evidence="12" id="KW-1185">Reference proteome</keyword>
<dbReference type="InterPro" id="IPR017441">
    <property type="entry name" value="Protein_kinase_ATP_BS"/>
</dbReference>
<keyword evidence="3 7" id="KW-0547">Nucleotide-binding</keyword>
<dbReference type="InterPro" id="IPR011009">
    <property type="entry name" value="Kinase-like_dom_sf"/>
</dbReference>
<dbReference type="EMBL" id="JAACJL010000045">
    <property type="protein sequence ID" value="KAF4614186.1"/>
    <property type="molecule type" value="Genomic_DNA"/>
</dbReference>
<dbReference type="GO" id="GO:0000776">
    <property type="term" value="C:kinetochore"/>
    <property type="evidence" value="ECO:0007669"/>
    <property type="project" value="UniProtKB-KW"/>
</dbReference>
<dbReference type="GO" id="GO:0007094">
    <property type="term" value="P:mitotic spindle assembly checkpoint signaling"/>
    <property type="evidence" value="ECO:0007669"/>
    <property type="project" value="InterPro"/>
</dbReference>
<evidence type="ECO:0000259" key="9">
    <source>
        <dbReference type="PROSITE" id="PS50011"/>
    </source>
</evidence>
<dbReference type="GO" id="GO:0004672">
    <property type="term" value="F:protein kinase activity"/>
    <property type="evidence" value="ECO:0007669"/>
    <property type="project" value="InterPro"/>
</dbReference>
<dbReference type="Gene3D" id="1.25.40.430">
    <property type="match status" value="1"/>
</dbReference>
<feature type="binding site" evidence="7">
    <location>
        <position position="882"/>
    </location>
    <ligand>
        <name>ATP</name>
        <dbReference type="ChEBI" id="CHEBI:30616"/>
    </ligand>
</feature>
<evidence type="ECO:0000256" key="2">
    <source>
        <dbReference type="ARBA" id="ARBA00022454"/>
    </source>
</evidence>
<dbReference type="Proteomes" id="UP000521872">
    <property type="component" value="Unassembled WGS sequence"/>
</dbReference>
<feature type="region of interest" description="Disordered" evidence="8">
    <location>
        <begin position="877"/>
        <end position="903"/>
    </location>
</feature>
<keyword evidence="6" id="KW-0137">Centromere</keyword>
<keyword evidence="5 7" id="KW-0067">ATP-binding</keyword>
<comment type="subcellular location">
    <subcellularLocation>
        <location evidence="1">Chromosome</location>
        <location evidence="1">Centromere</location>
        <location evidence="1">Kinetochore</location>
    </subcellularLocation>
</comment>
<dbReference type="SMART" id="SM00220">
    <property type="entry name" value="S_TKc"/>
    <property type="match status" value="1"/>
</dbReference>
<dbReference type="InterPro" id="IPR013212">
    <property type="entry name" value="Mad3/Bub1_I"/>
</dbReference>
<feature type="compositionally biased region" description="Acidic residues" evidence="8">
    <location>
        <begin position="627"/>
        <end position="646"/>
    </location>
</feature>
<feature type="compositionally biased region" description="Low complexity" evidence="8">
    <location>
        <begin position="175"/>
        <end position="196"/>
    </location>
</feature>
<feature type="region of interest" description="Disordered" evidence="8">
    <location>
        <begin position="418"/>
        <end position="442"/>
    </location>
</feature>
<feature type="compositionally biased region" description="Acidic residues" evidence="8">
    <location>
        <begin position="655"/>
        <end position="665"/>
    </location>
</feature>
<protein>
    <submittedName>
        <fullName evidence="11">Uncharacterized protein</fullName>
    </submittedName>
</protein>
<evidence type="ECO:0000313" key="12">
    <source>
        <dbReference type="Proteomes" id="UP000521872"/>
    </source>
</evidence>
<keyword evidence="2" id="KW-0158">Chromosome</keyword>